<sequence>MIKNKKSLKFKNKIVVFVLLILSTFLYSQSPPSITAERRQAFCLGNAMKIITDFSITDINDTTNATACESGLVTITATKSISEGEILWFNASTGGMQLATGASYTTNVLTGNTSF</sequence>
<feature type="domain" description="Ig-like" evidence="2">
    <location>
        <begin position="63"/>
        <end position="115"/>
    </location>
</feature>
<dbReference type="Proteomes" id="UP000239522">
    <property type="component" value="Unassembled WGS sequence"/>
</dbReference>
<name>A0A2S7KKP3_9FLAO</name>
<evidence type="ECO:0000313" key="4">
    <source>
        <dbReference type="Proteomes" id="UP000239522"/>
    </source>
</evidence>
<dbReference type="RefSeq" id="WP_104811089.1">
    <property type="nucleotide sequence ID" value="NZ_MQUA01000014.1"/>
</dbReference>
<comment type="caution">
    <text evidence="3">The sequence shown here is derived from an EMBL/GenBank/DDBJ whole genome shotgun (WGS) entry which is preliminary data.</text>
</comment>
<proteinExistence type="predicted"/>
<evidence type="ECO:0000256" key="1">
    <source>
        <dbReference type="SAM" id="SignalP"/>
    </source>
</evidence>
<protein>
    <recommendedName>
        <fullName evidence="2">Ig-like domain-containing protein</fullName>
    </recommendedName>
</protein>
<feature type="signal peptide" evidence="1">
    <location>
        <begin position="1"/>
        <end position="28"/>
    </location>
</feature>
<dbReference type="AlphaFoldDB" id="A0A2S7KKP3"/>
<dbReference type="Pfam" id="PF19081">
    <property type="entry name" value="Ig_7"/>
    <property type="match status" value="1"/>
</dbReference>
<dbReference type="InterPro" id="IPR044023">
    <property type="entry name" value="Ig_7"/>
</dbReference>
<accession>A0A2S7KKP3</accession>
<evidence type="ECO:0000259" key="2">
    <source>
        <dbReference type="Pfam" id="PF19081"/>
    </source>
</evidence>
<keyword evidence="4" id="KW-1185">Reference proteome</keyword>
<feature type="chain" id="PRO_5015584962" description="Ig-like domain-containing protein" evidence="1">
    <location>
        <begin position="29"/>
        <end position="115"/>
    </location>
</feature>
<organism evidence="3 4">
    <name type="scientific">Polaribacter filamentus</name>
    <dbReference type="NCBI Taxonomy" id="53483"/>
    <lineage>
        <taxon>Bacteria</taxon>
        <taxon>Pseudomonadati</taxon>
        <taxon>Bacteroidota</taxon>
        <taxon>Flavobacteriia</taxon>
        <taxon>Flavobacteriales</taxon>
        <taxon>Flavobacteriaceae</taxon>
    </lineage>
</organism>
<reference evidence="3 4" key="1">
    <citation type="submission" date="2016-11" db="EMBL/GenBank/DDBJ databases">
        <title>Trade-off between light-utilization and light-protection in marine flavobacteria.</title>
        <authorList>
            <person name="Kumagai Y."/>
        </authorList>
    </citation>
    <scope>NUCLEOTIDE SEQUENCE [LARGE SCALE GENOMIC DNA]</scope>
    <source>
        <strain evidence="3 4">ATCC 700397</strain>
    </source>
</reference>
<evidence type="ECO:0000313" key="3">
    <source>
        <dbReference type="EMBL" id="PQB03153.1"/>
    </source>
</evidence>
<dbReference type="EMBL" id="MQUA01000014">
    <property type="protein sequence ID" value="PQB03153.1"/>
    <property type="molecule type" value="Genomic_DNA"/>
</dbReference>
<gene>
    <name evidence="3" type="ORF">BST83_17690</name>
</gene>
<keyword evidence="1" id="KW-0732">Signal</keyword>